<dbReference type="SMART" id="SM00043">
    <property type="entry name" value="CY"/>
    <property type="match status" value="1"/>
</dbReference>
<dbReference type="PANTHER" id="PTHR47364">
    <property type="entry name" value="CYSTEINE PROTEINASE INHIBITOR 5"/>
    <property type="match status" value="1"/>
</dbReference>
<dbReference type="Pfam" id="PF16845">
    <property type="entry name" value="SQAPI"/>
    <property type="match status" value="1"/>
</dbReference>
<protein>
    <recommendedName>
        <fullName evidence="1">Cystatin domain-containing protein</fullName>
    </recommendedName>
</protein>
<proteinExistence type="predicted"/>
<gene>
    <name evidence="2" type="ORF">PCOS0759_LOCUS9186</name>
</gene>
<organism evidence="2">
    <name type="scientific">Percolomonas cosmopolitus</name>
    <dbReference type="NCBI Taxonomy" id="63605"/>
    <lineage>
        <taxon>Eukaryota</taxon>
        <taxon>Discoba</taxon>
        <taxon>Heterolobosea</taxon>
        <taxon>Tetramitia</taxon>
        <taxon>Eutetramitia</taxon>
        <taxon>Percolomonadidae</taxon>
        <taxon>Percolomonas</taxon>
    </lineage>
</organism>
<dbReference type="InterPro" id="IPR046350">
    <property type="entry name" value="Cystatin_sf"/>
</dbReference>
<feature type="domain" description="Cystatin" evidence="1">
    <location>
        <begin position="36"/>
        <end position="128"/>
    </location>
</feature>
<dbReference type="PANTHER" id="PTHR47364:SF2">
    <property type="entry name" value="CYSTEINE PROTEINASE INHIBITOR 5"/>
    <property type="match status" value="1"/>
</dbReference>
<dbReference type="Gene3D" id="3.10.450.10">
    <property type="match status" value="1"/>
</dbReference>
<sequence length="129" mass="14608">MRRNLLSNFCRLRIPLFLHTIPTQPTRFTFHQQHTMVVGGFTKQNTNSSDIQEVAQFALNQIKMRSNSINANQMEMANIVSAETQVVAGLNYRLVLAINTPNGKSQNYQVTVYKDLQGDMSLSNMSIQS</sequence>
<dbReference type="InterPro" id="IPR000010">
    <property type="entry name" value="Cystatin_dom"/>
</dbReference>
<dbReference type="GO" id="GO:0004869">
    <property type="term" value="F:cysteine-type endopeptidase inhibitor activity"/>
    <property type="evidence" value="ECO:0007669"/>
    <property type="project" value="InterPro"/>
</dbReference>
<evidence type="ECO:0000259" key="1">
    <source>
        <dbReference type="SMART" id="SM00043"/>
    </source>
</evidence>
<dbReference type="EMBL" id="HBGD01011152">
    <property type="protein sequence ID" value="CAD9085932.1"/>
    <property type="molecule type" value="Transcribed_RNA"/>
</dbReference>
<dbReference type="CDD" id="cd00042">
    <property type="entry name" value="CY"/>
    <property type="match status" value="1"/>
</dbReference>
<accession>A0A7S1PKN6</accession>
<name>A0A7S1PKN6_9EUKA</name>
<evidence type="ECO:0000313" key="2">
    <source>
        <dbReference type="EMBL" id="CAD9085932.1"/>
    </source>
</evidence>
<reference evidence="2" key="1">
    <citation type="submission" date="2021-01" db="EMBL/GenBank/DDBJ databases">
        <authorList>
            <person name="Corre E."/>
            <person name="Pelletier E."/>
            <person name="Niang G."/>
            <person name="Scheremetjew M."/>
            <person name="Finn R."/>
            <person name="Kale V."/>
            <person name="Holt S."/>
            <person name="Cochrane G."/>
            <person name="Meng A."/>
            <person name="Brown T."/>
            <person name="Cohen L."/>
        </authorList>
    </citation>
    <scope>NUCLEOTIDE SEQUENCE</scope>
    <source>
        <strain evidence="2">WS</strain>
    </source>
</reference>
<dbReference type="AlphaFoldDB" id="A0A7S1PKN6"/>
<dbReference type="SUPFAM" id="SSF54403">
    <property type="entry name" value="Cystatin/monellin"/>
    <property type="match status" value="1"/>
</dbReference>